<dbReference type="SUPFAM" id="SSF53822">
    <property type="entry name" value="Periplasmic binding protein-like I"/>
    <property type="match status" value="1"/>
</dbReference>
<dbReference type="GO" id="GO:0003700">
    <property type="term" value="F:DNA-binding transcription factor activity"/>
    <property type="evidence" value="ECO:0007669"/>
    <property type="project" value="TreeGrafter"/>
</dbReference>
<dbReference type="RefSeq" id="WP_210582202.1">
    <property type="nucleotide sequence ID" value="NZ_LK995542.1"/>
</dbReference>
<gene>
    <name evidence="5" type="ORF">AAM4_2747</name>
</gene>
<keyword evidence="3" id="KW-0804">Transcription</keyword>
<dbReference type="CDD" id="cd06267">
    <property type="entry name" value="PBP1_LacI_sugar_binding-like"/>
    <property type="match status" value="1"/>
</dbReference>
<protein>
    <submittedName>
        <fullName evidence="5">Periplasmic binding protein and sugar binding domain of the LacI protein</fullName>
    </submittedName>
</protein>
<dbReference type="Pfam" id="PF13377">
    <property type="entry name" value="Peripla_BP_3"/>
    <property type="match status" value="1"/>
</dbReference>
<sequence>MSADRVPRVTIAMVAARLGRSASTVSAALNGVPGVAADTREEILRVADEMGYEADPRARLLRRSHSGLIGASFAVGQAFQGLIVDGLYLACAALDHSLALAAVTPHRGGSEGLRSLLADHCEGLVLVDPAIPEDVLARAANRVRIVVVCRTTAVAGIDEVRSRDELGIAAQVDHLVARGRRRIVYIDGGDESASAVRTAAYRAAMSAHGLAEAVRVLPGGADEDAGAGCAAVLAEEPTLPDAVMCFNDHAAVGALMELRRRGVRVPREIAVCGYDGIPVAASSAFSLTTVRQDAALIAETAVRALLRRVHPGADDDGAWLPDGVVREARAQGGWSYLVTPELVERDSTA</sequence>
<dbReference type="Gene3D" id="3.40.50.2300">
    <property type="match status" value="2"/>
</dbReference>
<dbReference type="InterPro" id="IPR046335">
    <property type="entry name" value="LacI/GalR-like_sensor"/>
</dbReference>
<evidence type="ECO:0000256" key="1">
    <source>
        <dbReference type="ARBA" id="ARBA00023015"/>
    </source>
</evidence>
<dbReference type="AlphaFoldDB" id="A0A1L7RN06"/>
<dbReference type="InterPro" id="IPR010982">
    <property type="entry name" value="Lambda_DNA-bd_dom_sf"/>
</dbReference>
<dbReference type="GO" id="GO:0000976">
    <property type="term" value="F:transcription cis-regulatory region binding"/>
    <property type="evidence" value="ECO:0007669"/>
    <property type="project" value="TreeGrafter"/>
</dbReference>
<evidence type="ECO:0000313" key="5">
    <source>
        <dbReference type="EMBL" id="CED92579.1"/>
    </source>
</evidence>
<organism evidence="5">
    <name type="scientific">Actinomyces succiniciruminis</name>
    <dbReference type="NCBI Taxonomy" id="1522002"/>
    <lineage>
        <taxon>Bacteria</taxon>
        <taxon>Bacillati</taxon>
        <taxon>Actinomycetota</taxon>
        <taxon>Actinomycetes</taxon>
        <taxon>Actinomycetales</taxon>
        <taxon>Actinomycetaceae</taxon>
        <taxon>Actinomyces</taxon>
    </lineage>
</organism>
<dbReference type="PROSITE" id="PS50932">
    <property type="entry name" value="HTH_LACI_2"/>
    <property type="match status" value="1"/>
</dbReference>
<dbReference type="Gene3D" id="1.10.260.40">
    <property type="entry name" value="lambda repressor-like DNA-binding domains"/>
    <property type="match status" value="1"/>
</dbReference>
<dbReference type="PANTHER" id="PTHR30146:SF153">
    <property type="entry name" value="LACTOSE OPERON REPRESSOR"/>
    <property type="match status" value="1"/>
</dbReference>
<evidence type="ECO:0000256" key="2">
    <source>
        <dbReference type="ARBA" id="ARBA00023125"/>
    </source>
</evidence>
<evidence type="ECO:0000256" key="3">
    <source>
        <dbReference type="ARBA" id="ARBA00023163"/>
    </source>
</evidence>
<dbReference type="InterPro" id="IPR000843">
    <property type="entry name" value="HTH_LacI"/>
</dbReference>
<dbReference type="EMBL" id="LK995542">
    <property type="protein sequence ID" value="CED92579.1"/>
    <property type="molecule type" value="Genomic_DNA"/>
</dbReference>
<feature type="domain" description="HTH lacI-type" evidence="4">
    <location>
        <begin position="9"/>
        <end position="63"/>
    </location>
</feature>
<dbReference type="CDD" id="cd01392">
    <property type="entry name" value="HTH_LacI"/>
    <property type="match status" value="1"/>
</dbReference>
<dbReference type="PANTHER" id="PTHR30146">
    <property type="entry name" value="LACI-RELATED TRANSCRIPTIONAL REPRESSOR"/>
    <property type="match status" value="1"/>
</dbReference>
<dbReference type="SMART" id="SM00354">
    <property type="entry name" value="HTH_LACI"/>
    <property type="match status" value="1"/>
</dbReference>
<reference evidence="5" key="1">
    <citation type="submission" date="2014-07" db="EMBL/GenBank/DDBJ databases">
        <authorList>
            <person name="Zhang J.E."/>
            <person name="Yang H."/>
            <person name="Guo J."/>
            <person name="Deng Z."/>
            <person name="Luo H."/>
            <person name="Luo M."/>
            <person name="Zhao B."/>
        </authorList>
    </citation>
    <scope>NUCLEOTIDE SEQUENCE</scope>
    <source>
        <strain evidence="5">AM4</strain>
    </source>
</reference>
<accession>A0A1L7RN06</accession>
<proteinExistence type="predicted"/>
<dbReference type="InterPro" id="IPR028082">
    <property type="entry name" value="Peripla_BP_I"/>
</dbReference>
<evidence type="ECO:0000259" key="4">
    <source>
        <dbReference type="PROSITE" id="PS50932"/>
    </source>
</evidence>
<keyword evidence="1" id="KW-0805">Transcription regulation</keyword>
<dbReference type="SUPFAM" id="SSF47413">
    <property type="entry name" value="lambda repressor-like DNA-binding domains"/>
    <property type="match status" value="1"/>
</dbReference>
<keyword evidence="2" id="KW-0238">DNA-binding</keyword>
<name>A0A1L7RN06_9ACTO</name>